<dbReference type="InterPro" id="IPR007197">
    <property type="entry name" value="rSAM"/>
</dbReference>
<proteinExistence type="predicted"/>
<dbReference type="KEGG" id="cbar:PATL70BA_1774"/>
<organism evidence="5 6">
    <name type="scientific">Petrocella atlantisensis</name>
    <dbReference type="NCBI Taxonomy" id="2173034"/>
    <lineage>
        <taxon>Bacteria</taxon>
        <taxon>Bacillati</taxon>
        <taxon>Bacillota</taxon>
        <taxon>Clostridia</taxon>
        <taxon>Lachnospirales</taxon>
        <taxon>Vallitaleaceae</taxon>
        <taxon>Petrocella</taxon>
    </lineage>
</organism>
<evidence type="ECO:0000313" key="5">
    <source>
        <dbReference type="EMBL" id="VDN47664.1"/>
    </source>
</evidence>
<evidence type="ECO:0000256" key="1">
    <source>
        <dbReference type="ARBA" id="ARBA00022691"/>
    </source>
</evidence>
<dbReference type="GO" id="GO:0051536">
    <property type="term" value="F:iron-sulfur cluster binding"/>
    <property type="evidence" value="ECO:0007669"/>
    <property type="project" value="UniProtKB-KW"/>
</dbReference>
<dbReference type="SUPFAM" id="SSF102114">
    <property type="entry name" value="Radical SAM enzymes"/>
    <property type="match status" value="1"/>
</dbReference>
<dbReference type="NCBIfam" id="TIGR03916">
    <property type="entry name" value="rSAM_link_UDG"/>
    <property type="match status" value="1"/>
</dbReference>
<dbReference type="SUPFAM" id="SSF47781">
    <property type="entry name" value="RuvA domain 2-like"/>
    <property type="match status" value="1"/>
</dbReference>
<dbReference type="RefSeq" id="WP_243115884.1">
    <property type="nucleotide sequence ID" value="NZ_LR130778.1"/>
</dbReference>
<dbReference type="Proteomes" id="UP000279029">
    <property type="component" value="Chromosome"/>
</dbReference>
<dbReference type="Gene3D" id="1.10.150.320">
    <property type="entry name" value="Photosystem II 12 kDa extrinsic protein"/>
    <property type="match status" value="1"/>
</dbReference>
<protein>
    <submittedName>
        <fullName evidence="5">Putative DNA modification/repair radical SAM protein</fullName>
    </submittedName>
</protein>
<dbReference type="Gene3D" id="3.20.20.70">
    <property type="entry name" value="Aldolase class I"/>
    <property type="match status" value="1"/>
</dbReference>
<sequence>MLENNMMERLGILAESAKYDVSCSSSGVEKKNTGSMGNAAACGICHTWSADGRCVSLLKTLMSNDCIYDCAYCINRSSNDIVRTSFTPEEITQITMAFYRRNYIEGLFLSSAVEINPNHTMEKILKVLTLLRTEQRFSGYIHVKAIPGADQMLIYQAGLLADRMSVNIELPSESSLKLLAPQKQPQKIFLPMAQIRESIIRSKEEKRHYMSAPSFVPAGQSTQMIVGATSDTDRSILLTSEKLYKNFNMKRVYYSAYMPVNKGKNLPDIMTAPPLIREHRLYQADWLLRFYRFTAEEILTEKESNFDLDYDPKFHWALNNIQLFPMEINKVSYSDLLRIPGIGPTSASRIVKQRQLIKVGFEDLPKMGVVAKRARYFITCDGKFFGIKSFDVSSIKNAINPIPKHTQLSFF</sequence>
<keyword evidence="2" id="KW-0479">Metal-binding</keyword>
<keyword evidence="4" id="KW-0411">Iron-sulfur</keyword>
<dbReference type="GO" id="GO:0003824">
    <property type="term" value="F:catalytic activity"/>
    <property type="evidence" value="ECO:0007669"/>
    <property type="project" value="InterPro"/>
</dbReference>
<dbReference type="SFLD" id="SFLDG01102">
    <property type="entry name" value="Uncharacterised_Radical_SAM_Su"/>
    <property type="match status" value="1"/>
</dbReference>
<evidence type="ECO:0000256" key="3">
    <source>
        <dbReference type="ARBA" id="ARBA00023004"/>
    </source>
</evidence>
<evidence type="ECO:0000313" key="6">
    <source>
        <dbReference type="Proteomes" id="UP000279029"/>
    </source>
</evidence>
<dbReference type="SFLD" id="SFLDS00029">
    <property type="entry name" value="Radical_SAM"/>
    <property type="match status" value="1"/>
</dbReference>
<reference evidence="5 6" key="1">
    <citation type="submission" date="2018-09" db="EMBL/GenBank/DDBJ databases">
        <authorList>
            <person name="Postec A."/>
        </authorList>
    </citation>
    <scope>NUCLEOTIDE SEQUENCE [LARGE SCALE GENOMIC DNA]</scope>
    <source>
        <strain evidence="5">70B-A</strain>
    </source>
</reference>
<dbReference type="InterPro" id="IPR051675">
    <property type="entry name" value="Endo/Exo/Phosphatase_dom_1"/>
</dbReference>
<keyword evidence="6" id="KW-1185">Reference proteome</keyword>
<name>A0A3P7NWQ7_9FIRM</name>
<evidence type="ECO:0000256" key="2">
    <source>
        <dbReference type="ARBA" id="ARBA00022723"/>
    </source>
</evidence>
<dbReference type="InterPro" id="IPR010994">
    <property type="entry name" value="RuvA_2-like"/>
</dbReference>
<dbReference type="AlphaFoldDB" id="A0A3P7NWQ7"/>
<accession>A0A3P7NWQ7</accession>
<dbReference type="PANTHER" id="PTHR21180:SF9">
    <property type="entry name" value="TYPE II SECRETION SYSTEM PROTEIN K"/>
    <property type="match status" value="1"/>
</dbReference>
<keyword evidence="1" id="KW-0949">S-adenosyl-L-methionine</keyword>
<dbReference type="InterPro" id="IPR013785">
    <property type="entry name" value="Aldolase_TIM"/>
</dbReference>
<dbReference type="EMBL" id="LR130778">
    <property type="protein sequence ID" value="VDN47664.1"/>
    <property type="molecule type" value="Genomic_DNA"/>
</dbReference>
<dbReference type="PANTHER" id="PTHR21180">
    <property type="entry name" value="ENDONUCLEASE/EXONUCLEASE/PHOSPHATASE FAMILY DOMAIN-CONTAINING PROTEIN 1"/>
    <property type="match status" value="1"/>
</dbReference>
<evidence type="ECO:0000256" key="4">
    <source>
        <dbReference type="ARBA" id="ARBA00023014"/>
    </source>
</evidence>
<dbReference type="GO" id="GO:0046872">
    <property type="term" value="F:metal ion binding"/>
    <property type="evidence" value="ECO:0007669"/>
    <property type="project" value="UniProtKB-KW"/>
</dbReference>
<keyword evidence="3" id="KW-0408">Iron</keyword>
<gene>
    <name evidence="5" type="ORF">PATL70BA_1774</name>
</gene>
<dbReference type="InterPro" id="IPR058240">
    <property type="entry name" value="rSAM_sf"/>
</dbReference>
<dbReference type="InterPro" id="IPR023874">
    <property type="entry name" value="DNA_rSAM_put"/>
</dbReference>